<dbReference type="RefSeq" id="WP_067661220.1">
    <property type="nucleotide sequence ID" value="NZ_FQXG01000005.1"/>
</dbReference>
<dbReference type="Proteomes" id="UP000184268">
    <property type="component" value="Unassembled WGS sequence"/>
</dbReference>
<protein>
    <submittedName>
        <fullName evidence="1">Polyketide cyclase / dehydrase and lipid transport</fullName>
    </submittedName>
</protein>
<keyword evidence="2" id="KW-1185">Reference proteome</keyword>
<name>A0A1M5X0E7_9GAMM</name>
<accession>A0A1M5X0E7</accession>
<dbReference type="AlphaFoldDB" id="A0A1M5X0E7"/>
<dbReference type="EMBL" id="FQXG01000005">
    <property type="protein sequence ID" value="SHH93092.1"/>
    <property type="molecule type" value="Genomic_DNA"/>
</dbReference>
<reference evidence="1 2" key="1">
    <citation type="submission" date="2016-11" db="EMBL/GenBank/DDBJ databases">
        <authorList>
            <person name="Jaros S."/>
            <person name="Januszkiewicz K."/>
            <person name="Wedrychowicz H."/>
        </authorList>
    </citation>
    <scope>NUCLEOTIDE SEQUENCE [LARGE SCALE GENOMIC DNA]</scope>
    <source>
        <strain evidence="1 2">DSM 16917</strain>
    </source>
</reference>
<organism evidence="1 2">
    <name type="scientific">Ferrimonas marina</name>
    <dbReference type="NCBI Taxonomy" id="299255"/>
    <lineage>
        <taxon>Bacteria</taxon>
        <taxon>Pseudomonadati</taxon>
        <taxon>Pseudomonadota</taxon>
        <taxon>Gammaproteobacteria</taxon>
        <taxon>Alteromonadales</taxon>
        <taxon>Ferrimonadaceae</taxon>
        <taxon>Ferrimonas</taxon>
    </lineage>
</organism>
<dbReference type="Pfam" id="PF10604">
    <property type="entry name" value="Polyketide_cyc2"/>
    <property type="match status" value="1"/>
</dbReference>
<dbReference type="InterPro" id="IPR023393">
    <property type="entry name" value="START-like_dom_sf"/>
</dbReference>
<dbReference type="InterPro" id="IPR019587">
    <property type="entry name" value="Polyketide_cyclase/dehydratase"/>
</dbReference>
<dbReference type="Gene3D" id="3.30.530.20">
    <property type="match status" value="1"/>
</dbReference>
<proteinExistence type="predicted"/>
<sequence>MKTLLKLSVSIVAIVIVLGVLLPANFSVEREVVIEAPSEQIHPYVNELFLWPLWSPWEDQDPNIQVILGVPSQGVGGNQSWTDSSGGGRLVITASDPAVGISYDTFFGTSPEAYPASFNFEPLNGQSTRVYWRMEGTMKVPILAPYLALMADRMIGDPFEQGLGKLKWVVEQQQMPEEQ</sequence>
<dbReference type="STRING" id="299255.SAMN02745129_3115"/>
<dbReference type="OrthoDB" id="9807923at2"/>
<evidence type="ECO:0000313" key="2">
    <source>
        <dbReference type="Proteomes" id="UP000184268"/>
    </source>
</evidence>
<dbReference type="CDD" id="cd07818">
    <property type="entry name" value="SRPBCC_1"/>
    <property type="match status" value="1"/>
</dbReference>
<gene>
    <name evidence="1" type="ORF">SAMN02745129_3115</name>
</gene>
<dbReference type="SUPFAM" id="SSF55961">
    <property type="entry name" value="Bet v1-like"/>
    <property type="match status" value="1"/>
</dbReference>
<evidence type="ECO:0000313" key="1">
    <source>
        <dbReference type="EMBL" id="SHH93092.1"/>
    </source>
</evidence>